<keyword evidence="4" id="KW-0735">Signal-anchor</keyword>
<comment type="similarity">
    <text evidence="2">Belongs to the PC-esterase family. TBL subfamily.</text>
</comment>
<evidence type="ECO:0000256" key="1">
    <source>
        <dbReference type="ARBA" id="ARBA00004167"/>
    </source>
</evidence>
<keyword evidence="11" id="KW-1185">Reference proteome</keyword>
<dbReference type="Pfam" id="PF14416">
    <property type="entry name" value="PMR5N"/>
    <property type="match status" value="1"/>
</dbReference>
<protein>
    <submittedName>
        <fullName evidence="12">Protein trichome birefringence-like 19</fullName>
    </submittedName>
</protein>
<sequence>MKHQASELPLGKPQARKKAPRIAPLLIALTVLFTIIPLYYPSLRYNSNPKKINQASSFHPHSEITLEQNNDQDHHLVEEGDRTLAAPKETQGDDDIAERPPESSKDQEDESADTETRTTTKPPEIDLPSSTESGLAIAESLDKRADQTSRGQEQVINGKKPARPGGNKERPKRRQHDFGGSPKEREMPARRIPSLSGGDGGLVNKSQELIEKKGEGYCNLFSGEWVPNPEGPYYTNETCWAIQEHQNCMKFGKPDTGFLKWRWKPDGCELPIFDPQQFLEIVRGKSIAFVGDSVARNHMQSLICLLSRVVYPEDVSITTDENKRWVYKDYNFNISMFWAPYLVRSEKTVPNDVTRPFRLYLDEFDEDWTSNIETYDYVIISAGHWFFRPTLFYVDRRLIGCLYCPQENVTHLKSSFSYRRAFRTAFRALNSLDNFKGVTFLRTFAPSHFEGGQWDKGGDCVRTRPFKRSERALDDYNLEMYRIQLEELRIAQKEGRRKGLKFRLFDATQSMLLRPDGHPSKYGHWPNHDVAMANDCVHWCLPGPIDSWNDFLLELLKREETEISFS</sequence>
<accession>A0A6P6TJH5</accession>
<dbReference type="GO" id="GO:0016413">
    <property type="term" value="F:O-acetyltransferase activity"/>
    <property type="evidence" value="ECO:0007669"/>
    <property type="project" value="InterPro"/>
</dbReference>
<keyword evidence="5 8" id="KW-1133">Transmembrane helix</keyword>
<keyword evidence="3 8" id="KW-0812">Transmembrane</keyword>
<dbReference type="PANTHER" id="PTHR32285">
    <property type="entry name" value="PROTEIN TRICHOME BIREFRINGENCE-LIKE 9-RELATED"/>
    <property type="match status" value="1"/>
</dbReference>
<dbReference type="AlphaFoldDB" id="A0A6P6TJH5"/>
<evidence type="ECO:0000256" key="3">
    <source>
        <dbReference type="ARBA" id="ARBA00022692"/>
    </source>
</evidence>
<evidence type="ECO:0000256" key="2">
    <source>
        <dbReference type="ARBA" id="ARBA00007727"/>
    </source>
</evidence>
<evidence type="ECO:0000256" key="4">
    <source>
        <dbReference type="ARBA" id="ARBA00022968"/>
    </source>
</evidence>
<dbReference type="InterPro" id="IPR029962">
    <property type="entry name" value="TBL"/>
</dbReference>
<evidence type="ECO:0000256" key="6">
    <source>
        <dbReference type="ARBA" id="ARBA00023136"/>
    </source>
</evidence>
<dbReference type="RefSeq" id="XP_027078648.1">
    <property type="nucleotide sequence ID" value="XM_027222847.1"/>
</dbReference>
<evidence type="ECO:0000259" key="9">
    <source>
        <dbReference type="Pfam" id="PF13839"/>
    </source>
</evidence>
<dbReference type="InterPro" id="IPR025846">
    <property type="entry name" value="TBL_N"/>
</dbReference>
<dbReference type="PANTHER" id="PTHR32285:SF247">
    <property type="entry name" value="PROTEIN TRICHOME BIREFRINGENCE-LIKE 19"/>
    <property type="match status" value="1"/>
</dbReference>
<keyword evidence="6 8" id="KW-0472">Membrane</keyword>
<feature type="region of interest" description="Disordered" evidence="7">
    <location>
        <begin position="83"/>
        <end position="203"/>
    </location>
</feature>
<gene>
    <name evidence="12" type="primary">LOC113701935</name>
</gene>
<evidence type="ECO:0000256" key="7">
    <source>
        <dbReference type="SAM" id="MobiDB-lite"/>
    </source>
</evidence>
<feature type="transmembrane region" description="Helical" evidence="8">
    <location>
        <begin position="21"/>
        <end position="40"/>
    </location>
</feature>
<organism evidence="11 12">
    <name type="scientific">Coffea arabica</name>
    <name type="common">Arabian coffee</name>
    <dbReference type="NCBI Taxonomy" id="13443"/>
    <lineage>
        <taxon>Eukaryota</taxon>
        <taxon>Viridiplantae</taxon>
        <taxon>Streptophyta</taxon>
        <taxon>Embryophyta</taxon>
        <taxon>Tracheophyta</taxon>
        <taxon>Spermatophyta</taxon>
        <taxon>Magnoliopsida</taxon>
        <taxon>eudicotyledons</taxon>
        <taxon>Gunneridae</taxon>
        <taxon>Pentapetalae</taxon>
        <taxon>asterids</taxon>
        <taxon>lamiids</taxon>
        <taxon>Gentianales</taxon>
        <taxon>Rubiaceae</taxon>
        <taxon>Ixoroideae</taxon>
        <taxon>Gardenieae complex</taxon>
        <taxon>Bertiereae - Coffeeae clade</taxon>
        <taxon>Coffeeae</taxon>
        <taxon>Coffea</taxon>
    </lineage>
</organism>
<feature type="compositionally biased region" description="Basic and acidic residues" evidence="7">
    <location>
        <begin position="97"/>
        <end position="106"/>
    </location>
</feature>
<proteinExistence type="inferred from homology"/>
<reference evidence="11" key="1">
    <citation type="journal article" date="2025" name="Foods">
        <title>Unveiling the Microbial Signatures of Arabica Coffee Cherries: Insights into Ripeness Specific Diversity, Functional Traits, and Implications for Quality and Safety.</title>
        <authorList>
            <consortium name="RefSeq"/>
            <person name="Tenea G.N."/>
            <person name="Cifuentes V."/>
            <person name="Reyes P."/>
            <person name="Cevallos-Vallejos M."/>
        </authorList>
    </citation>
    <scope>NUCLEOTIDE SEQUENCE [LARGE SCALE GENOMIC DNA]</scope>
</reference>
<dbReference type="GeneID" id="113701935"/>
<evidence type="ECO:0000256" key="5">
    <source>
        <dbReference type="ARBA" id="ARBA00022989"/>
    </source>
</evidence>
<reference evidence="12" key="2">
    <citation type="submission" date="2025-08" db="UniProtKB">
        <authorList>
            <consortium name="RefSeq"/>
        </authorList>
    </citation>
    <scope>IDENTIFICATION</scope>
    <source>
        <tissue evidence="12">Leaves</tissue>
    </source>
</reference>
<dbReference type="OrthoDB" id="630188at2759"/>
<comment type="subcellular location">
    <subcellularLocation>
        <location evidence="1">Membrane</location>
        <topology evidence="1">Single-pass membrane protein</topology>
    </subcellularLocation>
</comment>
<feature type="domain" description="Trichome birefringence-like N-terminal" evidence="10">
    <location>
        <begin position="218"/>
        <end position="269"/>
    </location>
</feature>
<evidence type="ECO:0000256" key="8">
    <source>
        <dbReference type="SAM" id="Phobius"/>
    </source>
</evidence>
<evidence type="ECO:0000259" key="10">
    <source>
        <dbReference type="Pfam" id="PF14416"/>
    </source>
</evidence>
<dbReference type="Proteomes" id="UP001652660">
    <property type="component" value="Chromosome 7e"/>
</dbReference>
<feature type="domain" description="Trichome birefringence-like C-terminal" evidence="9">
    <location>
        <begin position="270"/>
        <end position="554"/>
    </location>
</feature>
<dbReference type="GO" id="GO:0005794">
    <property type="term" value="C:Golgi apparatus"/>
    <property type="evidence" value="ECO:0007669"/>
    <property type="project" value="TreeGrafter"/>
</dbReference>
<dbReference type="InterPro" id="IPR026057">
    <property type="entry name" value="TBL_C"/>
</dbReference>
<name>A0A6P6TJH5_COFAR</name>
<dbReference type="GO" id="GO:0016020">
    <property type="term" value="C:membrane"/>
    <property type="evidence" value="ECO:0007669"/>
    <property type="project" value="UniProtKB-SubCell"/>
</dbReference>
<evidence type="ECO:0000313" key="11">
    <source>
        <dbReference type="Proteomes" id="UP001652660"/>
    </source>
</evidence>
<evidence type="ECO:0000313" key="12">
    <source>
        <dbReference type="RefSeq" id="XP_027078648.1"/>
    </source>
</evidence>
<dbReference type="Pfam" id="PF13839">
    <property type="entry name" value="PC-Esterase"/>
    <property type="match status" value="1"/>
</dbReference>